<dbReference type="InterPro" id="IPR016193">
    <property type="entry name" value="Cytidine_deaminase-like"/>
</dbReference>
<dbReference type="GO" id="GO:0006152">
    <property type="term" value="P:purine nucleoside catabolic process"/>
    <property type="evidence" value="ECO:0007669"/>
    <property type="project" value="TreeGrafter"/>
</dbReference>
<comment type="caution">
    <text evidence="6">The sequence shown here is derived from an EMBL/GenBank/DDBJ whole genome shotgun (WGS) entry which is preliminary data.</text>
</comment>
<dbReference type="PANTHER" id="PTHR11079:SF161">
    <property type="entry name" value="CMP_DCMP-TYPE DEAMINASE DOMAIN-CONTAINING PROTEIN"/>
    <property type="match status" value="1"/>
</dbReference>
<dbReference type="SUPFAM" id="SSF53927">
    <property type="entry name" value="Cytidine deaminase-like"/>
    <property type="match status" value="1"/>
</dbReference>
<keyword evidence="2" id="KW-0479">Metal-binding</keyword>
<proteinExistence type="inferred from homology"/>
<organism evidence="6 7">
    <name type="scientific">Shouchella clausii</name>
    <name type="common">Alkalihalobacillus clausii</name>
    <dbReference type="NCBI Taxonomy" id="79880"/>
    <lineage>
        <taxon>Bacteria</taxon>
        <taxon>Bacillati</taxon>
        <taxon>Bacillota</taxon>
        <taxon>Bacilli</taxon>
        <taxon>Bacillales</taxon>
        <taxon>Bacillaceae</taxon>
        <taxon>Shouchella</taxon>
    </lineage>
</organism>
<dbReference type="Proteomes" id="UP000216207">
    <property type="component" value="Unassembled WGS sequence"/>
</dbReference>
<accession>A0A268NZK4</accession>
<dbReference type="GO" id="GO:0047974">
    <property type="term" value="F:guanosine deaminase activity"/>
    <property type="evidence" value="ECO:0007669"/>
    <property type="project" value="TreeGrafter"/>
</dbReference>
<dbReference type="EMBL" id="NPCC01000012">
    <property type="protein sequence ID" value="PAE88923.1"/>
    <property type="molecule type" value="Genomic_DNA"/>
</dbReference>
<comment type="similarity">
    <text evidence="1">Belongs to the cytidine and deoxycytidylate deaminase family.</text>
</comment>
<feature type="domain" description="CMP/dCMP-type deaminase" evidence="5">
    <location>
        <begin position="1"/>
        <end position="132"/>
    </location>
</feature>
<evidence type="ECO:0000256" key="3">
    <source>
        <dbReference type="ARBA" id="ARBA00022801"/>
    </source>
</evidence>
<dbReference type="PROSITE" id="PS00903">
    <property type="entry name" value="CYT_DCMP_DEAMINASES_1"/>
    <property type="match status" value="1"/>
</dbReference>
<evidence type="ECO:0000313" key="7">
    <source>
        <dbReference type="Proteomes" id="UP000216207"/>
    </source>
</evidence>
<protein>
    <submittedName>
        <fullName evidence="6">tRNA-specific adenosine deaminase</fullName>
    </submittedName>
</protein>
<dbReference type="Gene3D" id="3.40.140.10">
    <property type="entry name" value="Cytidine Deaminase, domain 2"/>
    <property type="match status" value="1"/>
</dbReference>
<keyword evidence="3" id="KW-0378">Hydrolase</keyword>
<gene>
    <name evidence="6" type="ORF">CHH72_11150</name>
</gene>
<reference evidence="6 7" key="1">
    <citation type="submission" date="2017-07" db="EMBL/GenBank/DDBJ databases">
        <title>Isolation and whole genome analysis of endospore-forming bacteria from heroin.</title>
        <authorList>
            <person name="Kalinowski J."/>
            <person name="Ahrens B."/>
            <person name="Al-Dilaimi A."/>
            <person name="Winkler A."/>
            <person name="Wibberg D."/>
            <person name="Schleenbecker U."/>
            <person name="Ruckert C."/>
            <person name="Wolfel R."/>
            <person name="Grass G."/>
        </authorList>
    </citation>
    <scope>NUCLEOTIDE SEQUENCE [LARGE SCALE GENOMIC DNA]</scope>
    <source>
        <strain evidence="6 7">7539</strain>
    </source>
</reference>
<dbReference type="InterPro" id="IPR002125">
    <property type="entry name" value="CMP_dCMP_dom"/>
</dbReference>
<name>A0A268NZK4_SHOCL</name>
<evidence type="ECO:0000256" key="4">
    <source>
        <dbReference type="ARBA" id="ARBA00022833"/>
    </source>
</evidence>
<keyword evidence="4" id="KW-0862">Zinc</keyword>
<evidence type="ECO:0000256" key="1">
    <source>
        <dbReference type="ARBA" id="ARBA00006576"/>
    </source>
</evidence>
<dbReference type="InterPro" id="IPR016192">
    <property type="entry name" value="APOBEC/CMP_deaminase_Zn-bd"/>
</dbReference>
<sequence>MDHSIYLAKTIHLAAESIQSGGGPFAAIIVDPNGAIIGQGTNSVTNDNDPTAHAEVVAIRDACNTINDFQLEGCTLYTSCEPCPMCLGAIYWARPKAVYFAATQEDAAAVGFDDAFIYREIEKSYAERTIPFYAYEINEKKRPFQMWEALATKTEY</sequence>
<dbReference type="Pfam" id="PF00383">
    <property type="entry name" value="dCMP_cyt_deam_1"/>
    <property type="match status" value="1"/>
</dbReference>
<dbReference type="FunFam" id="3.40.140.10:FF:000011">
    <property type="entry name" value="tRNA-specific adenosine deaminase"/>
    <property type="match status" value="1"/>
</dbReference>
<evidence type="ECO:0000313" key="6">
    <source>
        <dbReference type="EMBL" id="PAE88923.1"/>
    </source>
</evidence>
<dbReference type="AlphaFoldDB" id="A0A268NZK4"/>
<dbReference type="GO" id="GO:0008270">
    <property type="term" value="F:zinc ion binding"/>
    <property type="evidence" value="ECO:0007669"/>
    <property type="project" value="InterPro"/>
</dbReference>
<dbReference type="CDD" id="cd01285">
    <property type="entry name" value="nucleoside_deaminase"/>
    <property type="match status" value="1"/>
</dbReference>
<evidence type="ECO:0000256" key="2">
    <source>
        <dbReference type="ARBA" id="ARBA00022723"/>
    </source>
</evidence>
<dbReference type="PROSITE" id="PS51747">
    <property type="entry name" value="CYT_DCMP_DEAMINASES_2"/>
    <property type="match status" value="1"/>
</dbReference>
<dbReference type="RefSeq" id="WP_095326611.1">
    <property type="nucleotide sequence ID" value="NZ_NPCC01000012.1"/>
</dbReference>
<dbReference type="PANTHER" id="PTHR11079">
    <property type="entry name" value="CYTOSINE DEAMINASE FAMILY MEMBER"/>
    <property type="match status" value="1"/>
</dbReference>
<evidence type="ECO:0000259" key="5">
    <source>
        <dbReference type="PROSITE" id="PS51747"/>
    </source>
</evidence>